<organism evidence="1 2">
    <name type="scientific">Lasiodiplodia theobromae</name>
    <dbReference type="NCBI Taxonomy" id="45133"/>
    <lineage>
        <taxon>Eukaryota</taxon>
        <taxon>Fungi</taxon>
        <taxon>Dikarya</taxon>
        <taxon>Ascomycota</taxon>
        <taxon>Pezizomycotina</taxon>
        <taxon>Dothideomycetes</taxon>
        <taxon>Dothideomycetes incertae sedis</taxon>
        <taxon>Botryosphaeriales</taxon>
        <taxon>Botryosphaeriaceae</taxon>
        <taxon>Lasiodiplodia</taxon>
    </lineage>
</organism>
<keyword evidence="2" id="KW-1185">Reference proteome</keyword>
<protein>
    <submittedName>
        <fullName evidence="1">Uncharacterized protein</fullName>
    </submittedName>
</protein>
<evidence type="ECO:0000313" key="1">
    <source>
        <dbReference type="EMBL" id="KAB2569869.1"/>
    </source>
</evidence>
<dbReference type="AlphaFoldDB" id="A0A5N5CWX8"/>
<gene>
    <name evidence="1" type="ORF">DBV05_g11454</name>
</gene>
<dbReference type="EMBL" id="VCHE01000163">
    <property type="protein sequence ID" value="KAB2569869.1"/>
    <property type="molecule type" value="Genomic_DNA"/>
</dbReference>
<dbReference type="OrthoDB" id="10638069at2759"/>
<accession>A0A5N5CWX8</accession>
<sequence length="343" mass="39154">MARVEYGILAHMSRSSRNLEPYEQWETLRIDIRKPQQDNPPANRHDLKPVVRRIHRPIHAQTPWDRLKDLLFCSANCSHLRLSPTIFIPDDIISGRPLPFTILLTPKPKGSTDPSNPQIELINLSVVLREETSILGSNDRFHRIRAWFGHSITLAEKQITLEEQRIEMSAPTIFEKEGTQSLLKRLFTVEDGIQPNVKTFNISKCHRIAIKADLVAEKEKFSLDLSLPVNVLQGRQMDIHSAVHTHISTTATTPGGDHHAATCPICRHRAAARVARQLLDPVRIPNVYEYSRESTMTNSIAPSRGPYSRPTTMFGLHRHLEVPEELWAIRDEVENRRRSAQSL</sequence>
<name>A0A5N5CWX8_9PEZI</name>
<comment type="caution">
    <text evidence="1">The sequence shown here is derived from an EMBL/GenBank/DDBJ whole genome shotgun (WGS) entry which is preliminary data.</text>
</comment>
<reference evidence="1 2" key="1">
    <citation type="journal article" date="2019" name="Sci. Rep.">
        <title>A multi-omics analysis of the grapevine pathogen Lasiodiplodia theobromae reveals that temperature affects the expression of virulence- and pathogenicity-related genes.</title>
        <authorList>
            <person name="Felix C."/>
            <person name="Meneses R."/>
            <person name="Goncalves M.F.M."/>
            <person name="Tilleman L."/>
            <person name="Duarte A.S."/>
            <person name="Jorrin-Novo J.V."/>
            <person name="Van de Peer Y."/>
            <person name="Deforce D."/>
            <person name="Van Nieuwerburgh F."/>
            <person name="Esteves A.C."/>
            <person name="Alves A."/>
        </authorList>
    </citation>
    <scope>NUCLEOTIDE SEQUENCE [LARGE SCALE GENOMIC DNA]</scope>
    <source>
        <strain evidence="1 2">LA-SOL3</strain>
    </source>
</reference>
<evidence type="ECO:0000313" key="2">
    <source>
        <dbReference type="Proteomes" id="UP000325902"/>
    </source>
</evidence>
<proteinExistence type="predicted"/>
<dbReference type="Proteomes" id="UP000325902">
    <property type="component" value="Unassembled WGS sequence"/>
</dbReference>